<keyword evidence="4" id="KW-1185">Reference proteome</keyword>
<gene>
    <name evidence="3" type="ORF">GCM10010964_21840</name>
</gene>
<sequence>MAGTGTQSLRVALADDPGIFREIAIPGDRSLHRPAEAVSRAFGCDCDHAFGFSSGRTVRTLTRARPTYALFADGEGGDGDAGSAGKTTVAEAFPRIGHRMAFPCDCGDAWLCRPAMTGSGRGAPRTRHPRIVARAGAAPPHYPARDEEESGRGDA</sequence>
<dbReference type="Proteomes" id="UP000597507">
    <property type="component" value="Unassembled WGS sequence"/>
</dbReference>
<dbReference type="InterPro" id="IPR024047">
    <property type="entry name" value="MM3350-like_sf"/>
</dbReference>
<evidence type="ECO:0000256" key="1">
    <source>
        <dbReference type="SAM" id="MobiDB-lite"/>
    </source>
</evidence>
<organism evidence="3 4">
    <name type="scientific">Caldovatus sediminis</name>
    <dbReference type="NCBI Taxonomy" id="2041189"/>
    <lineage>
        <taxon>Bacteria</taxon>
        <taxon>Pseudomonadati</taxon>
        <taxon>Pseudomonadota</taxon>
        <taxon>Alphaproteobacteria</taxon>
        <taxon>Acetobacterales</taxon>
        <taxon>Roseomonadaceae</taxon>
        <taxon>Caldovatus</taxon>
    </lineage>
</organism>
<dbReference type="RefSeq" id="WP_188900044.1">
    <property type="nucleotide sequence ID" value="NZ_BMKS01000005.1"/>
</dbReference>
<dbReference type="InterPro" id="IPR012912">
    <property type="entry name" value="Plasmid_pRiA4b_Orf3-like"/>
</dbReference>
<dbReference type="SUPFAM" id="SSF159941">
    <property type="entry name" value="MM3350-like"/>
    <property type="match status" value="1"/>
</dbReference>
<evidence type="ECO:0000259" key="2">
    <source>
        <dbReference type="Pfam" id="PF07929"/>
    </source>
</evidence>
<evidence type="ECO:0000313" key="4">
    <source>
        <dbReference type="Proteomes" id="UP000597507"/>
    </source>
</evidence>
<evidence type="ECO:0000313" key="3">
    <source>
        <dbReference type="EMBL" id="GGG33560.1"/>
    </source>
</evidence>
<dbReference type="Pfam" id="PF07929">
    <property type="entry name" value="PRiA4_ORF3"/>
    <property type="match status" value="1"/>
</dbReference>
<dbReference type="EMBL" id="BMKS01000005">
    <property type="protein sequence ID" value="GGG33560.1"/>
    <property type="molecule type" value="Genomic_DNA"/>
</dbReference>
<proteinExistence type="predicted"/>
<comment type="caution">
    <text evidence="3">The sequence shown here is derived from an EMBL/GenBank/DDBJ whole genome shotgun (WGS) entry which is preliminary data.</text>
</comment>
<accession>A0A8J2ZBN4</accession>
<dbReference type="Gene3D" id="3.10.290.30">
    <property type="entry name" value="MM3350-like"/>
    <property type="match status" value="1"/>
</dbReference>
<feature type="region of interest" description="Disordered" evidence="1">
    <location>
        <begin position="118"/>
        <end position="155"/>
    </location>
</feature>
<protein>
    <recommendedName>
        <fullName evidence="2">Plasmid pRiA4b Orf3-like domain-containing protein</fullName>
    </recommendedName>
</protein>
<dbReference type="AlphaFoldDB" id="A0A8J2ZBN4"/>
<name>A0A8J2ZBN4_9PROT</name>
<feature type="domain" description="Plasmid pRiA4b Orf3-like" evidence="2">
    <location>
        <begin position="9"/>
        <end position="140"/>
    </location>
</feature>
<reference evidence="3 4" key="1">
    <citation type="journal article" date="2014" name="Int. J. Syst. Evol. Microbiol.">
        <title>Complete genome sequence of Corynebacterium casei LMG S-19264T (=DSM 44701T), isolated from a smear-ripened cheese.</title>
        <authorList>
            <consortium name="US DOE Joint Genome Institute (JGI-PGF)"/>
            <person name="Walter F."/>
            <person name="Albersmeier A."/>
            <person name="Kalinowski J."/>
            <person name="Ruckert C."/>
        </authorList>
    </citation>
    <scope>NUCLEOTIDE SEQUENCE [LARGE SCALE GENOMIC DNA]</scope>
    <source>
        <strain evidence="3 4">CGMCC 1.16330</strain>
    </source>
</reference>